<dbReference type="AlphaFoldDB" id="A0A410WTF1"/>
<reference evidence="1 2" key="1">
    <citation type="submission" date="2018-01" db="EMBL/GenBank/DDBJ databases">
        <title>The whole genome sequencing and assembly of Paenibacillus chitinolyticus KCCM 41400 strain.</title>
        <authorList>
            <person name="Kim J.-Y."/>
            <person name="Park M.-K."/>
            <person name="Lee Y.-J."/>
            <person name="Yi H."/>
            <person name="Bahn Y.-S."/>
            <person name="Kim J.F."/>
            <person name="Lee D.-W."/>
        </authorList>
    </citation>
    <scope>NUCLEOTIDE SEQUENCE [LARGE SCALE GENOMIC DNA]</scope>
    <source>
        <strain evidence="1 2">KCCM 41400</strain>
    </source>
</reference>
<evidence type="ECO:0000313" key="2">
    <source>
        <dbReference type="Proteomes" id="UP000288943"/>
    </source>
</evidence>
<evidence type="ECO:0008006" key="3">
    <source>
        <dbReference type="Google" id="ProtNLM"/>
    </source>
</evidence>
<organism evidence="1 2">
    <name type="scientific">Paenibacillus chitinolyticus</name>
    <dbReference type="NCBI Taxonomy" id="79263"/>
    <lineage>
        <taxon>Bacteria</taxon>
        <taxon>Bacillati</taxon>
        <taxon>Bacillota</taxon>
        <taxon>Bacilli</taxon>
        <taxon>Bacillales</taxon>
        <taxon>Paenibacillaceae</taxon>
        <taxon>Paenibacillus</taxon>
    </lineage>
</organism>
<proteinExistence type="predicted"/>
<evidence type="ECO:0000313" key="1">
    <source>
        <dbReference type="EMBL" id="QAV17620.1"/>
    </source>
</evidence>
<dbReference type="Proteomes" id="UP000288943">
    <property type="component" value="Chromosome"/>
</dbReference>
<protein>
    <recommendedName>
        <fullName evidence="3">DUF3168 domain-containing protein</fullName>
    </recommendedName>
</protein>
<name>A0A410WTF1_9BACL</name>
<sequence length="159" mass="18395">MAYFKNLNKYINETVLKLIANQNLCKLLKFNSNNPYAEIDIMDTGELIYSKIFPYSHVPETDKEVGSYLCIILDRFRLTSNQAIKSGQLNIDIIVHNDLWRMNGTGEMRPYAIMHEVDEALNGKIRVGIKDLTFSDCRHVRYNQSYSGFQLTYSIQSVN</sequence>
<accession>A0A410WTF1</accession>
<dbReference type="EMBL" id="CP026520">
    <property type="protein sequence ID" value="QAV17620.1"/>
    <property type="molecule type" value="Genomic_DNA"/>
</dbReference>
<dbReference type="KEGG" id="pchi:PC41400_08060"/>
<gene>
    <name evidence="1" type="ORF">PC41400_08060</name>
</gene>